<evidence type="ECO:0000259" key="3">
    <source>
        <dbReference type="SMART" id="SM00043"/>
    </source>
</evidence>
<proteinExistence type="predicted"/>
<dbReference type="PANTHER" id="PTHR47364">
    <property type="entry name" value="CYSTEINE PROTEINASE INHIBITOR 5"/>
    <property type="match status" value="1"/>
</dbReference>
<dbReference type="Gene3D" id="3.10.450.10">
    <property type="match status" value="1"/>
</dbReference>
<dbReference type="GO" id="GO:0004869">
    <property type="term" value="F:cysteine-type endopeptidase inhibitor activity"/>
    <property type="evidence" value="ECO:0007669"/>
    <property type="project" value="UniProtKB-KW"/>
</dbReference>
<dbReference type="Proteomes" id="UP000029981">
    <property type="component" value="Chromosome 6"/>
</dbReference>
<reference evidence="4 5" key="2">
    <citation type="journal article" date="2009" name="PLoS ONE">
        <title>An integrated genetic and cytogenetic map of the cucumber genome.</title>
        <authorList>
            <person name="Ren Y."/>
            <person name="Zhang Z."/>
            <person name="Liu J."/>
            <person name="Staub J.E."/>
            <person name="Han Y."/>
            <person name="Cheng Z."/>
            <person name="Li X."/>
            <person name="Lu J."/>
            <person name="Miao H."/>
            <person name="Kang H."/>
            <person name="Xie B."/>
            <person name="Gu X."/>
            <person name="Wang X."/>
            <person name="Du Y."/>
            <person name="Jin W."/>
            <person name="Huang S."/>
        </authorList>
    </citation>
    <scope>NUCLEOTIDE SEQUENCE [LARGE SCALE GENOMIC DNA]</scope>
    <source>
        <strain evidence="5">cv. 9930</strain>
    </source>
</reference>
<evidence type="ECO:0000313" key="4">
    <source>
        <dbReference type="EMBL" id="KGN48311.1"/>
    </source>
</evidence>
<accession>A0A0A0KKN2</accession>
<reference evidence="4 5" key="1">
    <citation type="journal article" date="2009" name="Nat. Genet.">
        <title>The genome of the cucumber, Cucumis sativus L.</title>
        <authorList>
            <person name="Huang S."/>
            <person name="Li R."/>
            <person name="Zhang Z."/>
            <person name="Li L."/>
            <person name="Gu X."/>
            <person name="Fan W."/>
            <person name="Lucas W.J."/>
            <person name="Wang X."/>
            <person name="Xie B."/>
            <person name="Ni P."/>
            <person name="Ren Y."/>
            <person name="Zhu H."/>
            <person name="Li J."/>
            <person name="Lin K."/>
            <person name="Jin W."/>
            <person name="Fei Z."/>
            <person name="Li G."/>
            <person name="Staub J."/>
            <person name="Kilian A."/>
            <person name="van der Vossen E.A."/>
            <person name="Wu Y."/>
            <person name="Guo J."/>
            <person name="He J."/>
            <person name="Jia Z."/>
            <person name="Ren Y."/>
            <person name="Tian G."/>
            <person name="Lu Y."/>
            <person name="Ruan J."/>
            <person name="Qian W."/>
            <person name="Wang M."/>
            <person name="Huang Q."/>
            <person name="Li B."/>
            <person name="Xuan Z."/>
            <person name="Cao J."/>
            <person name="Asan"/>
            <person name="Wu Z."/>
            <person name="Zhang J."/>
            <person name="Cai Q."/>
            <person name="Bai Y."/>
            <person name="Zhao B."/>
            <person name="Han Y."/>
            <person name="Li Y."/>
            <person name="Li X."/>
            <person name="Wang S."/>
            <person name="Shi Q."/>
            <person name="Liu S."/>
            <person name="Cho W.K."/>
            <person name="Kim J.Y."/>
            <person name="Xu Y."/>
            <person name="Heller-Uszynska K."/>
            <person name="Miao H."/>
            <person name="Cheng Z."/>
            <person name="Zhang S."/>
            <person name="Wu J."/>
            <person name="Yang Y."/>
            <person name="Kang H."/>
            <person name="Li M."/>
            <person name="Liang H."/>
            <person name="Ren X."/>
            <person name="Shi Z."/>
            <person name="Wen M."/>
            <person name="Jian M."/>
            <person name="Yang H."/>
            <person name="Zhang G."/>
            <person name="Yang Z."/>
            <person name="Chen R."/>
            <person name="Liu S."/>
            <person name="Li J."/>
            <person name="Ma L."/>
            <person name="Liu H."/>
            <person name="Zhou Y."/>
            <person name="Zhao J."/>
            <person name="Fang X."/>
            <person name="Li G."/>
            <person name="Fang L."/>
            <person name="Li Y."/>
            <person name="Liu D."/>
            <person name="Zheng H."/>
            <person name="Zhang Y."/>
            <person name="Qin N."/>
            <person name="Li Z."/>
            <person name="Yang G."/>
            <person name="Yang S."/>
            <person name="Bolund L."/>
            <person name="Kristiansen K."/>
            <person name="Zheng H."/>
            <person name="Li S."/>
            <person name="Zhang X."/>
            <person name="Yang H."/>
            <person name="Wang J."/>
            <person name="Sun R."/>
            <person name="Zhang B."/>
            <person name="Jiang S."/>
            <person name="Wang J."/>
            <person name="Du Y."/>
            <person name="Li S."/>
        </authorList>
    </citation>
    <scope>NUCLEOTIDE SEQUENCE [LARGE SCALE GENOMIC DNA]</scope>
    <source>
        <strain evidence="5">cv. 9930</strain>
    </source>
</reference>
<dbReference type="CDD" id="cd00042">
    <property type="entry name" value="CY"/>
    <property type="match status" value="1"/>
</dbReference>
<dbReference type="InterPro" id="IPR046350">
    <property type="entry name" value="Cystatin_sf"/>
</dbReference>
<reference evidence="4 5" key="4">
    <citation type="journal article" date="2011" name="BMC Genomics">
        <title>RNA-Seq improves annotation of protein-coding genes in the cucumber genome.</title>
        <authorList>
            <person name="Li Z."/>
            <person name="Zhang Z."/>
            <person name="Yan P."/>
            <person name="Huang S."/>
            <person name="Fei Z."/>
            <person name="Lin K."/>
        </authorList>
    </citation>
    <scope>NUCLEOTIDE SEQUENCE [LARGE SCALE GENOMIC DNA]</scope>
    <source>
        <strain evidence="5">cv. 9930</strain>
    </source>
</reference>
<evidence type="ECO:0000256" key="1">
    <source>
        <dbReference type="ARBA" id="ARBA00022690"/>
    </source>
</evidence>
<dbReference type="Gramene" id="KGN48311">
    <property type="protein sequence ID" value="KGN48311"/>
    <property type="gene ID" value="Csa_6G476020"/>
</dbReference>
<dbReference type="Pfam" id="PF16845">
    <property type="entry name" value="SQAPI"/>
    <property type="match status" value="1"/>
</dbReference>
<name>A0A0A0KKN2_CUCSA</name>
<dbReference type="STRING" id="3659.A0A0A0KKN2"/>
<gene>
    <name evidence="4" type="ORF">Csa_6G476020</name>
</gene>
<sequence>MCTPLGPYGPCDDSDAPYVKEIAERAVADHNKSAGTNYTLVSIVNCESVVVSGTNYRLVLSLKDDSTTSDFLVVVYYRPWDNYLEVTQFEPVTK</sequence>
<feature type="domain" description="Cystatin" evidence="3">
    <location>
        <begin position="5"/>
        <end position="92"/>
    </location>
</feature>
<protein>
    <recommendedName>
        <fullName evidence="3">Cystatin domain-containing protein</fullName>
    </recommendedName>
</protein>
<dbReference type="SMART" id="SM00043">
    <property type="entry name" value="CY"/>
    <property type="match status" value="1"/>
</dbReference>
<keyword evidence="5" id="KW-1185">Reference proteome</keyword>
<keyword evidence="2" id="KW-0789">Thiol protease inhibitor</keyword>
<dbReference type="EMBL" id="CM002927">
    <property type="protein sequence ID" value="KGN48311.1"/>
    <property type="molecule type" value="Genomic_DNA"/>
</dbReference>
<reference evidence="4 5" key="3">
    <citation type="journal article" date="2010" name="BMC Genomics">
        <title>Transcriptome sequencing and comparative analysis of cucumber flowers with different sex types.</title>
        <authorList>
            <person name="Guo S."/>
            <person name="Zheng Y."/>
            <person name="Joung J.G."/>
            <person name="Liu S."/>
            <person name="Zhang Z."/>
            <person name="Crasta O.R."/>
            <person name="Sobral B.W."/>
            <person name="Xu Y."/>
            <person name="Huang S."/>
            <person name="Fei Z."/>
        </authorList>
    </citation>
    <scope>NUCLEOTIDE SEQUENCE [LARGE SCALE GENOMIC DNA]</scope>
    <source>
        <strain evidence="5">cv. 9930</strain>
    </source>
</reference>
<organism evidence="4 5">
    <name type="scientific">Cucumis sativus</name>
    <name type="common">Cucumber</name>
    <dbReference type="NCBI Taxonomy" id="3659"/>
    <lineage>
        <taxon>Eukaryota</taxon>
        <taxon>Viridiplantae</taxon>
        <taxon>Streptophyta</taxon>
        <taxon>Embryophyta</taxon>
        <taxon>Tracheophyta</taxon>
        <taxon>Spermatophyta</taxon>
        <taxon>Magnoliopsida</taxon>
        <taxon>eudicotyledons</taxon>
        <taxon>Gunneridae</taxon>
        <taxon>Pentapetalae</taxon>
        <taxon>rosids</taxon>
        <taxon>fabids</taxon>
        <taxon>Cucurbitales</taxon>
        <taxon>Cucurbitaceae</taxon>
        <taxon>Benincaseae</taxon>
        <taxon>Cucumis</taxon>
    </lineage>
</organism>
<keyword evidence="1" id="KW-0646">Protease inhibitor</keyword>
<dbReference type="PANTHER" id="PTHR47364:SF2">
    <property type="entry name" value="CYSTEINE PROTEINASE INHIBITOR 5"/>
    <property type="match status" value="1"/>
</dbReference>
<dbReference type="AlphaFoldDB" id="A0A0A0KKN2"/>
<evidence type="ECO:0000313" key="5">
    <source>
        <dbReference type="Proteomes" id="UP000029981"/>
    </source>
</evidence>
<dbReference type="InterPro" id="IPR000010">
    <property type="entry name" value="Cystatin_dom"/>
</dbReference>
<evidence type="ECO:0000256" key="2">
    <source>
        <dbReference type="ARBA" id="ARBA00022704"/>
    </source>
</evidence>
<dbReference type="SUPFAM" id="SSF54403">
    <property type="entry name" value="Cystatin/monellin"/>
    <property type="match status" value="1"/>
</dbReference>